<evidence type="ECO:0000313" key="4">
    <source>
        <dbReference type="EMBL" id="PTM59401.1"/>
    </source>
</evidence>
<dbReference type="NCBIfam" id="NF010182">
    <property type="entry name" value="PRK13661.1"/>
    <property type="match status" value="1"/>
</dbReference>
<dbReference type="InterPro" id="IPR009825">
    <property type="entry name" value="ECF_substrate-spec-like"/>
</dbReference>
<dbReference type="Pfam" id="PF07155">
    <property type="entry name" value="ECF-ribofla_trS"/>
    <property type="match status" value="1"/>
</dbReference>
<dbReference type="RefSeq" id="WP_107726363.1">
    <property type="nucleotide sequence ID" value="NZ_PZZP01000001.1"/>
</dbReference>
<dbReference type="Proteomes" id="UP000241639">
    <property type="component" value="Unassembled WGS sequence"/>
</dbReference>
<dbReference type="AlphaFoldDB" id="A0A2T4ZBW7"/>
<proteinExistence type="predicted"/>
<dbReference type="Gene3D" id="1.10.1760.20">
    <property type="match status" value="1"/>
</dbReference>
<feature type="transmembrane region" description="Helical" evidence="3">
    <location>
        <begin position="77"/>
        <end position="101"/>
    </location>
</feature>
<evidence type="ECO:0000256" key="3">
    <source>
        <dbReference type="SAM" id="Phobius"/>
    </source>
</evidence>
<comment type="caution">
    <text evidence="4">The sequence shown here is derived from an EMBL/GenBank/DDBJ whole genome shotgun (WGS) entry which is preliminary data.</text>
</comment>
<evidence type="ECO:0000256" key="1">
    <source>
        <dbReference type="ARBA" id="ARBA00022692"/>
    </source>
</evidence>
<name>A0A2T4ZBW7_9BACL</name>
<reference evidence="4 5" key="1">
    <citation type="submission" date="2018-04" db="EMBL/GenBank/DDBJ databases">
        <title>Genomic Encyclopedia of Archaeal and Bacterial Type Strains, Phase II (KMG-II): from individual species to whole genera.</title>
        <authorList>
            <person name="Goeker M."/>
        </authorList>
    </citation>
    <scope>NUCLEOTIDE SEQUENCE [LARGE SCALE GENOMIC DNA]</scope>
    <source>
        <strain evidence="4 5">DSM 45169</strain>
    </source>
</reference>
<sequence length="186" mass="19556">MFTSLFQLNTKTVVTIGIGSALYGILGLLGFPIAPNTFIKPAVALLVIFGALFGPVVGFLIGFIGHLLTDLISGWGIWWGWVLSSGITGLFMGLVFTNKGFSVNDGQVKGRHLVFLAISGLIGIIIAVSLAGALDVWLMSEPADKVVLQVIGASVANVIVLGALGIPAVLGLTKWNRRNTNLKLDV</sequence>
<dbReference type="GO" id="GO:0016020">
    <property type="term" value="C:membrane"/>
    <property type="evidence" value="ECO:0007669"/>
    <property type="project" value="InterPro"/>
</dbReference>
<feature type="transmembrane region" description="Helical" evidence="3">
    <location>
        <begin position="43"/>
        <end position="65"/>
    </location>
</feature>
<protein>
    <submittedName>
        <fullName evidence="4">Energy-coupling factor transport system substrate-specific component</fullName>
    </submittedName>
</protein>
<dbReference type="PANTHER" id="PTHR37815:SF3">
    <property type="entry name" value="UPF0397 PROTEIN SPR0429"/>
    <property type="match status" value="1"/>
</dbReference>
<accession>A0A2T4ZBW7</accession>
<feature type="transmembrane region" description="Helical" evidence="3">
    <location>
        <begin position="12"/>
        <end position="31"/>
    </location>
</feature>
<keyword evidence="1 3" id="KW-0812">Transmembrane</keyword>
<dbReference type="PANTHER" id="PTHR37815">
    <property type="entry name" value="UPF0397 PROTEIN BC_2624-RELATED"/>
    <property type="match status" value="1"/>
</dbReference>
<feature type="transmembrane region" description="Helical" evidence="3">
    <location>
        <begin position="146"/>
        <end position="173"/>
    </location>
</feature>
<organism evidence="4 5">
    <name type="scientific">Desmospora activa DSM 45169</name>
    <dbReference type="NCBI Taxonomy" id="1121389"/>
    <lineage>
        <taxon>Bacteria</taxon>
        <taxon>Bacillati</taxon>
        <taxon>Bacillota</taxon>
        <taxon>Bacilli</taxon>
        <taxon>Bacillales</taxon>
        <taxon>Thermoactinomycetaceae</taxon>
        <taxon>Desmospora</taxon>
    </lineage>
</organism>
<dbReference type="OrthoDB" id="4550662at2"/>
<feature type="transmembrane region" description="Helical" evidence="3">
    <location>
        <begin position="113"/>
        <end position="134"/>
    </location>
</feature>
<dbReference type="EMBL" id="PZZP01000001">
    <property type="protein sequence ID" value="PTM59401.1"/>
    <property type="molecule type" value="Genomic_DNA"/>
</dbReference>
<evidence type="ECO:0000256" key="2">
    <source>
        <dbReference type="ARBA" id="ARBA00022989"/>
    </source>
</evidence>
<evidence type="ECO:0000313" key="5">
    <source>
        <dbReference type="Proteomes" id="UP000241639"/>
    </source>
</evidence>
<keyword evidence="5" id="KW-1185">Reference proteome</keyword>
<keyword evidence="2 3" id="KW-1133">Transmembrane helix</keyword>
<gene>
    <name evidence="4" type="ORF">C8J48_2020</name>
</gene>
<keyword evidence="3" id="KW-0472">Membrane</keyword>